<reference evidence="3 4" key="1">
    <citation type="submission" date="2021-02" db="EMBL/GenBank/DDBJ databases">
        <title>Porcisia hertigi Genome sequencing and assembly.</title>
        <authorList>
            <person name="Almutairi H."/>
            <person name="Gatherer D."/>
        </authorList>
    </citation>
    <scope>NUCLEOTIDE SEQUENCE [LARGE SCALE GENOMIC DNA]</scope>
    <source>
        <strain evidence="3 4">C119</strain>
    </source>
</reference>
<feature type="transmembrane region" description="Helical" evidence="2">
    <location>
        <begin position="98"/>
        <end position="119"/>
    </location>
</feature>
<dbReference type="Pfam" id="PF14770">
    <property type="entry name" value="TMEM18"/>
    <property type="match status" value="1"/>
</dbReference>
<dbReference type="Proteomes" id="UP000674318">
    <property type="component" value="Chromosome 32"/>
</dbReference>
<dbReference type="EMBL" id="JAFJZO010000032">
    <property type="protein sequence ID" value="KAG5496435.1"/>
    <property type="molecule type" value="Genomic_DNA"/>
</dbReference>
<feature type="transmembrane region" description="Helical" evidence="2">
    <location>
        <begin position="139"/>
        <end position="163"/>
    </location>
</feature>
<name>A0A836IJ42_9TRYP</name>
<dbReference type="KEGG" id="phet:94288838"/>
<dbReference type="RefSeq" id="XP_067754918.1">
    <property type="nucleotide sequence ID" value="XM_067898761.1"/>
</dbReference>
<feature type="transmembrane region" description="Helical" evidence="2">
    <location>
        <begin position="70"/>
        <end position="91"/>
    </location>
</feature>
<comment type="caution">
    <text evidence="3">The sequence shown here is derived from an EMBL/GenBank/DDBJ whole genome shotgun (WGS) entry which is preliminary data.</text>
</comment>
<gene>
    <name evidence="3" type="ORF">JKF63_02737</name>
</gene>
<keyword evidence="2" id="KW-1133">Transmembrane helix</keyword>
<evidence type="ECO:0000256" key="1">
    <source>
        <dbReference type="SAM" id="MobiDB-lite"/>
    </source>
</evidence>
<organism evidence="3 4">
    <name type="scientific">Porcisia hertigi</name>
    <dbReference type="NCBI Taxonomy" id="2761500"/>
    <lineage>
        <taxon>Eukaryota</taxon>
        <taxon>Discoba</taxon>
        <taxon>Euglenozoa</taxon>
        <taxon>Kinetoplastea</taxon>
        <taxon>Metakinetoplastina</taxon>
        <taxon>Trypanosomatida</taxon>
        <taxon>Trypanosomatidae</taxon>
        <taxon>Leishmaniinae</taxon>
        <taxon>Porcisia</taxon>
    </lineage>
</organism>
<accession>A0A836IJ42</accession>
<evidence type="ECO:0000256" key="2">
    <source>
        <dbReference type="SAM" id="Phobius"/>
    </source>
</evidence>
<keyword evidence="2" id="KW-0812">Transmembrane</keyword>
<keyword evidence="2" id="KW-0472">Membrane</keyword>
<protein>
    <recommendedName>
        <fullName evidence="5">Transmembrane protein 18</fullName>
    </recommendedName>
</protein>
<keyword evidence="4" id="KW-1185">Reference proteome</keyword>
<dbReference type="AlphaFoldDB" id="A0A836IJ42"/>
<feature type="region of interest" description="Disordered" evidence="1">
    <location>
        <begin position="184"/>
        <end position="207"/>
    </location>
</feature>
<evidence type="ECO:0000313" key="4">
    <source>
        <dbReference type="Proteomes" id="UP000674318"/>
    </source>
</evidence>
<dbReference type="OrthoDB" id="411535at2759"/>
<proteinExistence type="predicted"/>
<dbReference type="InterPro" id="IPR026721">
    <property type="entry name" value="TMEM18"/>
</dbReference>
<evidence type="ECO:0008006" key="5">
    <source>
        <dbReference type="Google" id="ProtNLM"/>
    </source>
</evidence>
<dbReference type="GeneID" id="94288838"/>
<evidence type="ECO:0000313" key="3">
    <source>
        <dbReference type="EMBL" id="KAG5496435.1"/>
    </source>
</evidence>
<sequence>MSILEGLQAWLERVEEELWRAHNDVMNATGARVFIDAATASSSAGFVSFAKGLLREVNKFLTAVNWSETFFVYLGVFHVAVWACAIAATWGAVSDERIFCVCMLIGALLLAGVSANGYAGRHAHLLFEEPGVNYFTEDGIMMTVVYFLPLLGLLVLLQLRLMYRVVSLMARAKRAQFRREMRAMAQRDGAPTSGDREDAAGRSKKSQ</sequence>